<evidence type="ECO:0000313" key="2">
    <source>
        <dbReference type="EMBL" id="KAK2592445.1"/>
    </source>
</evidence>
<dbReference type="EMBL" id="JASWJB010000266">
    <property type="protein sequence ID" value="KAK2592445.1"/>
    <property type="molecule type" value="Genomic_DNA"/>
</dbReference>
<sequence length="179" mass="20252">MESTLADFFSRTNQSPPLNWLELPEVPLAEELMAKDSPQLPLNDFEERHQLKDQYLETQYRLHRYEATEPLRRAIQTYRRDFQTNADAGIDLESVNLYSGVQATGYALGNDGTTQRLCIVPPTALQDYQLDDSDEGETESLVPGTLVALSSDHFKSTCYVATVAENDGLRMNPPYIDVF</sequence>
<dbReference type="InterPro" id="IPR057373">
    <property type="entry name" value="ZNFX1"/>
</dbReference>
<comment type="caution">
    <text evidence="2">The sequence shown here is derived from an EMBL/GenBank/DDBJ whole genome shotgun (WGS) entry which is preliminary data.</text>
</comment>
<reference evidence="2" key="1">
    <citation type="submission" date="2023-06" db="EMBL/GenBank/DDBJ databases">
        <title>Conoideocrella luteorostrata (Hypocreales: Clavicipitaceae), a potential biocontrol fungus for elongate hemlock scale in United States Christmas tree production areas.</title>
        <authorList>
            <person name="Barrett H."/>
            <person name="Lovett B."/>
            <person name="Macias A.M."/>
            <person name="Stajich J.E."/>
            <person name="Kasson M.T."/>
        </authorList>
    </citation>
    <scope>NUCLEOTIDE SEQUENCE</scope>
    <source>
        <strain evidence="2">ARSEF 14590</strain>
    </source>
</reference>
<dbReference type="AlphaFoldDB" id="A0AAJ0CG49"/>
<feature type="domain" description="ZNFX1" evidence="1">
    <location>
        <begin position="92"/>
        <end position="178"/>
    </location>
</feature>
<accession>A0AAJ0CG49</accession>
<protein>
    <recommendedName>
        <fullName evidence="1">ZNFX1 domain-containing protein</fullName>
    </recommendedName>
</protein>
<dbReference type="Proteomes" id="UP001251528">
    <property type="component" value="Unassembled WGS sequence"/>
</dbReference>
<dbReference type="Pfam" id="PF25396">
    <property type="entry name" value="ZNFX1"/>
    <property type="match status" value="1"/>
</dbReference>
<name>A0AAJ0CG49_9HYPO</name>
<organism evidence="2 3">
    <name type="scientific">Conoideocrella luteorostrata</name>
    <dbReference type="NCBI Taxonomy" id="1105319"/>
    <lineage>
        <taxon>Eukaryota</taxon>
        <taxon>Fungi</taxon>
        <taxon>Dikarya</taxon>
        <taxon>Ascomycota</taxon>
        <taxon>Pezizomycotina</taxon>
        <taxon>Sordariomycetes</taxon>
        <taxon>Hypocreomycetidae</taxon>
        <taxon>Hypocreales</taxon>
        <taxon>Clavicipitaceae</taxon>
        <taxon>Conoideocrella</taxon>
    </lineage>
</organism>
<proteinExistence type="predicted"/>
<evidence type="ECO:0000313" key="3">
    <source>
        <dbReference type="Proteomes" id="UP001251528"/>
    </source>
</evidence>
<evidence type="ECO:0000259" key="1">
    <source>
        <dbReference type="Pfam" id="PF25396"/>
    </source>
</evidence>
<gene>
    <name evidence="2" type="ORF">QQS21_009862</name>
</gene>
<keyword evidence="3" id="KW-1185">Reference proteome</keyword>